<dbReference type="SUPFAM" id="SSF52833">
    <property type="entry name" value="Thioredoxin-like"/>
    <property type="match status" value="1"/>
</dbReference>
<organism evidence="2">
    <name type="scientific">marine metagenome</name>
    <dbReference type="NCBI Taxonomy" id="408172"/>
    <lineage>
        <taxon>unclassified sequences</taxon>
        <taxon>metagenomes</taxon>
        <taxon>ecological metagenomes</taxon>
    </lineage>
</organism>
<dbReference type="AlphaFoldDB" id="A0A381Q4E7"/>
<name>A0A381Q4E7_9ZZZZ</name>
<accession>A0A381Q4E7</accession>
<protein>
    <recommendedName>
        <fullName evidence="1">Alkyl hydroperoxide reductase subunit C/ Thiol specific antioxidant domain-containing protein</fullName>
    </recommendedName>
</protein>
<dbReference type="GO" id="GO:0016209">
    <property type="term" value="F:antioxidant activity"/>
    <property type="evidence" value="ECO:0007669"/>
    <property type="project" value="InterPro"/>
</dbReference>
<proteinExistence type="predicted"/>
<evidence type="ECO:0000259" key="1">
    <source>
        <dbReference type="Pfam" id="PF00578"/>
    </source>
</evidence>
<dbReference type="Pfam" id="PF00578">
    <property type="entry name" value="AhpC-TSA"/>
    <property type="match status" value="1"/>
</dbReference>
<dbReference type="InterPro" id="IPR000866">
    <property type="entry name" value="AhpC/TSA"/>
</dbReference>
<feature type="domain" description="Alkyl hydroperoxide reductase subunit C/ Thiol specific antioxidant" evidence="1">
    <location>
        <begin position="4"/>
        <end position="43"/>
    </location>
</feature>
<dbReference type="EMBL" id="UINC01001150">
    <property type="protein sequence ID" value="SUZ72473.1"/>
    <property type="molecule type" value="Genomic_DNA"/>
</dbReference>
<dbReference type="Gene3D" id="3.40.30.10">
    <property type="entry name" value="Glutaredoxin"/>
    <property type="match status" value="1"/>
</dbReference>
<gene>
    <name evidence="2" type="ORF">METZ01_LOCUS25327</name>
</gene>
<evidence type="ECO:0000313" key="2">
    <source>
        <dbReference type="EMBL" id="SUZ72473.1"/>
    </source>
</evidence>
<dbReference type="InterPro" id="IPR036249">
    <property type="entry name" value="Thioredoxin-like_sf"/>
</dbReference>
<dbReference type="GO" id="GO:0016491">
    <property type="term" value="F:oxidoreductase activity"/>
    <property type="evidence" value="ECO:0007669"/>
    <property type="project" value="InterPro"/>
</dbReference>
<reference evidence="2" key="1">
    <citation type="submission" date="2018-05" db="EMBL/GenBank/DDBJ databases">
        <authorList>
            <person name="Lanie J.A."/>
            <person name="Ng W.-L."/>
            <person name="Kazmierczak K.M."/>
            <person name="Andrzejewski T.M."/>
            <person name="Davidsen T.M."/>
            <person name="Wayne K.J."/>
            <person name="Tettelin H."/>
            <person name="Glass J.I."/>
            <person name="Rusch D."/>
            <person name="Podicherti R."/>
            <person name="Tsui H.-C.T."/>
            <person name="Winkler M.E."/>
        </authorList>
    </citation>
    <scope>NUCLEOTIDE SEQUENCE</scope>
</reference>
<sequence>MLEVGTSAPAFTLPDHNGEQISLSDFAGQWVLFWWYPKASTPG</sequence>